<dbReference type="Gene3D" id="3.30.420.10">
    <property type="entry name" value="Ribonuclease H-like superfamily/Ribonuclease H"/>
    <property type="match status" value="1"/>
</dbReference>
<evidence type="ECO:0000256" key="6">
    <source>
        <dbReference type="ARBA" id="ARBA00023125"/>
    </source>
</evidence>
<evidence type="ECO:0000259" key="8">
    <source>
        <dbReference type="Pfam" id="PF00136"/>
    </source>
</evidence>
<dbReference type="SUPFAM" id="SSF53098">
    <property type="entry name" value="Ribonuclease H-like"/>
    <property type="match status" value="1"/>
</dbReference>
<dbReference type="Pfam" id="PF00136">
    <property type="entry name" value="DNA_pol_B"/>
    <property type="match status" value="1"/>
</dbReference>
<dbReference type="InterPro" id="IPR036397">
    <property type="entry name" value="RNaseH_sf"/>
</dbReference>
<dbReference type="EC" id="2.7.7.7" evidence="2"/>
<dbReference type="SMART" id="SM00486">
    <property type="entry name" value="POLBc"/>
    <property type="match status" value="1"/>
</dbReference>
<dbReference type="InterPro" id="IPR023211">
    <property type="entry name" value="DNA_pol_palm_dom_sf"/>
</dbReference>
<evidence type="ECO:0000256" key="4">
    <source>
        <dbReference type="ARBA" id="ARBA00022695"/>
    </source>
</evidence>
<dbReference type="OrthoDB" id="52005at2"/>
<dbReference type="InterPro" id="IPR006133">
    <property type="entry name" value="DNA-dir_DNA_pol_B_exonuc"/>
</dbReference>
<dbReference type="InterPro" id="IPR012337">
    <property type="entry name" value="RNaseH-like_sf"/>
</dbReference>
<evidence type="ECO:0000313" key="11">
    <source>
        <dbReference type="Proteomes" id="UP000319449"/>
    </source>
</evidence>
<dbReference type="PANTHER" id="PTHR10322:SF23">
    <property type="entry name" value="DNA POLYMERASE DELTA CATALYTIC SUBUNIT"/>
    <property type="match status" value="1"/>
</dbReference>
<keyword evidence="3" id="KW-0808">Transferase</keyword>
<dbReference type="SUPFAM" id="SSF56672">
    <property type="entry name" value="DNA/RNA polymerases"/>
    <property type="match status" value="1"/>
</dbReference>
<comment type="caution">
    <text evidence="10">The sequence shown here is derived from an EMBL/GenBank/DDBJ whole genome shotgun (WGS) entry which is preliminary data.</text>
</comment>
<gene>
    <name evidence="10" type="ORF">JN12_02989</name>
</gene>
<feature type="domain" description="DNA-directed DNA polymerase family B multifunctional" evidence="8">
    <location>
        <begin position="436"/>
        <end position="726"/>
    </location>
</feature>
<evidence type="ECO:0000256" key="5">
    <source>
        <dbReference type="ARBA" id="ARBA00022932"/>
    </source>
</evidence>
<evidence type="ECO:0000256" key="2">
    <source>
        <dbReference type="ARBA" id="ARBA00012417"/>
    </source>
</evidence>
<keyword evidence="4" id="KW-0548">Nucleotidyltransferase</keyword>
<keyword evidence="11" id="KW-1185">Reference proteome</keyword>
<dbReference type="AlphaFoldDB" id="A0A562VII0"/>
<dbReference type="EMBL" id="VLLN01000020">
    <property type="protein sequence ID" value="TWJ17594.1"/>
    <property type="molecule type" value="Genomic_DNA"/>
</dbReference>
<organism evidence="10 11">
    <name type="scientific">Geobacter argillaceus</name>
    <dbReference type="NCBI Taxonomy" id="345631"/>
    <lineage>
        <taxon>Bacteria</taxon>
        <taxon>Pseudomonadati</taxon>
        <taxon>Thermodesulfobacteriota</taxon>
        <taxon>Desulfuromonadia</taxon>
        <taxon>Geobacterales</taxon>
        <taxon>Geobacteraceae</taxon>
        <taxon>Geobacter</taxon>
    </lineage>
</organism>
<dbReference type="InterPro" id="IPR006134">
    <property type="entry name" value="DNA-dir_DNA_pol_B_multi_dom"/>
</dbReference>
<comment type="catalytic activity">
    <reaction evidence="7">
        <text>DNA(n) + a 2'-deoxyribonucleoside 5'-triphosphate = DNA(n+1) + diphosphate</text>
        <dbReference type="Rhea" id="RHEA:22508"/>
        <dbReference type="Rhea" id="RHEA-COMP:17339"/>
        <dbReference type="Rhea" id="RHEA-COMP:17340"/>
        <dbReference type="ChEBI" id="CHEBI:33019"/>
        <dbReference type="ChEBI" id="CHEBI:61560"/>
        <dbReference type="ChEBI" id="CHEBI:173112"/>
        <dbReference type="EC" id="2.7.7.7"/>
    </reaction>
</comment>
<dbReference type="Gene3D" id="3.90.1600.10">
    <property type="entry name" value="Palm domain of DNA polymerase"/>
    <property type="match status" value="1"/>
</dbReference>
<name>A0A562VII0_9BACT</name>
<keyword evidence="6" id="KW-0238">DNA-binding</keyword>
<dbReference type="PANTHER" id="PTHR10322">
    <property type="entry name" value="DNA POLYMERASE CATALYTIC SUBUNIT"/>
    <property type="match status" value="1"/>
</dbReference>
<dbReference type="GO" id="GO:0003677">
    <property type="term" value="F:DNA binding"/>
    <property type="evidence" value="ECO:0007669"/>
    <property type="project" value="UniProtKB-KW"/>
</dbReference>
<reference evidence="10 11" key="1">
    <citation type="submission" date="2019-07" db="EMBL/GenBank/DDBJ databases">
        <title>Genomic Encyclopedia of Archaeal and Bacterial Type Strains, Phase II (KMG-II): from individual species to whole genera.</title>
        <authorList>
            <person name="Goeker M."/>
        </authorList>
    </citation>
    <scope>NUCLEOTIDE SEQUENCE [LARGE SCALE GENOMIC DNA]</scope>
    <source>
        <strain evidence="10 11">ATCC BAA-1139</strain>
    </source>
</reference>
<proteinExistence type="inferred from homology"/>
<evidence type="ECO:0000256" key="3">
    <source>
        <dbReference type="ARBA" id="ARBA00022679"/>
    </source>
</evidence>
<dbReference type="CDD" id="cd05538">
    <property type="entry name" value="POLBc_Pol_II_B"/>
    <property type="match status" value="1"/>
</dbReference>
<dbReference type="Pfam" id="PF03104">
    <property type="entry name" value="DNA_pol_B_exo1"/>
    <property type="match status" value="1"/>
</dbReference>
<evidence type="ECO:0000313" key="10">
    <source>
        <dbReference type="EMBL" id="TWJ17594.1"/>
    </source>
</evidence>
<dbReference type="InterPro" id="IPR043502">
    <property type="entry name" value="DNA/RNA_pol_sf"/>
</dbReference>
<evidence type="ECO:0000256" key="1">
    <source>
        <dbReference type="ARBA" id="ARBA00005755"/>
    </source>
</evidence>
<comment type="similarity">
    <text evidence="1">Belongs to the DNA polymerase type-B family.</text>
</comment>
<dbReference type="RefSeq" id="WP_145024169.1">
    <property type="nucleotide sequence ID" value="NZ_VLLN01000020.1"/>
</dbReference>
<evidence type="ECO:0000256" key="7">
    <source>
        <dbReference type="ARBA" id="ARBA00049244"/>
    </source>
</evidence>
<feature type="domain" description="DNA-directed DNA polymerase family B exonuclease" evidence="9">
    <location>
        <begin position="138"/>
        <end position="291"/>
    </location>
</feature>
<dbReference type="GO" id="GO:0000166">
    <property type="term" value="F:nucleotide binding"/>
    <property type="evidence" value="ECO:0007669"/>
    <property type="project" value="InterPro"/>
</dbReference>
<evidence type="ECO:0000259" key="9">
    <source>
        <dbReference type="Pfam" id="PF03104"/>
    </source>
</evidence>
<dbReference type="GO" id="GO:0003887">
    <property type="term" value="F:DNA-directed DNA polymerase activity"/>
    <property type="evidence" value="ECO:0007669"/>
    <property type="project" value="UniProtKB-KW"/>
</dbReference>
<dbReference type="InterPro" id="IPR006172">
    <property type="entry name" value="DNA-dir_DNA_pol_B"/>
</dbReference>
<accession>A0A562VII0</accession>
<dbReference type="InterPro" id="IPR050240">
    <property type="entry name" value="DNA_pol_type-B"/>
</dbReference>
<keyword evidence="5" id="KW-0239">DNA-directed DNA polymerase</keyword>
<dbReference type="CDD" id="cd05785">
    <property type="entry name" value="DNA_polB_like2_exo"/>
    <property type="match status" value="1"/>
</dbReference>
<dbReference type="Proteomes" id="UP000319449">
    <property type="component" value="Unassembled WGS sequence"/>
</dbReference>
<protein>
    <recommendedName>
        <fullName evidence="2">DNA-directed DNA polymerase</fullName>
        <ecNumber evidence="2">2.7.7.7</ecNumber>
    </recommendedName>
</protein>
<sequence length="744" mass="83751">MTEASLLTNPVLCGADPMERIVGAELAGRFIRLFQRTGTGVIFRDDPFHPFILLEDEQLLTGIPLPVSCQPLEGEGAFCAIARFANWRDCLSARDALIKKTGKTPSAAAAPYLFLSDPVHQHLLLTGKTFFKHLPFTELKRLAIDIETFTAPGFEFSNPDREEDRVISVAMAGSDGFTEVLDGTALSEPALLRRLTELIQWYDPDVLEGHNLFRFDLEYLRVRAARHGVRLAWGRDGSEPRVHTSRFTVAERAVDYPRWDLYGRNIVDTYFLVQLHDMTSRDLESYGLKSVARHFGLAAADRVYVDGGDIARLLQDDPARLLRYNLDDARETSAVAGLLAYPFYLQTGMFPYSYQNCVVRGNATKINALFLREYLRQGRAIPRGEQVPEMAGGYTATFVTGVVGPILHCDVASLYPSIILMDRIAPRQDTLGLYLGLLRELRAFRLQAKEAARSAVEQQEREYWSALQQTFKVLINSFYGYLAAPIHNFADGTAAAAVTSRGRMLINAMLAWLEAEHARPVEVDTDGIYFIPPESVANETDEERFVARLSDALPAGIRVELAGRYRTMFSYKSKNYALLTYDGQVIVRGSALKSRGIELFLRQFMAEALQLLLLGKSGEVEWLYRDYQDRLSRHRIPIARLARTETLAESPATYREKVRRGKRNQAAAYELALQSEREYRAGDQISYYVAGQGKGVAVHLSCRPANSYDADHPDENSAYYLEKLRSAWQKFAPFVPGEPTLFDL</sequence>
<dbReference type="InterPro" id="IPR042087">
    <property type="entry name" value="DNA_pol_B_thumb"/>
</dbReference>
<dbReference type="Gene3D" id="1.10.132.60">
    <property type="entry name" value="DNA polymerase family B, C-terminal domain"/>
    <property type="match status" value="1"/>
</dbReference>